<reference evidence="5" key="1">
    <citation type="submission" date="2022-06" db="EMBL/GenBank/DDBJ databases">
        <title>Draft genome sequence of Streptomyces sp. RB6PN25 isolated from peat swamp forest in Thailand.</title>
        <authorList>
            <person name="Duangmal K."/>
            <person name="Klaysubun C."/>
        </authorList>
    </citation>
    <scope>NUCLEOTIDE SEQUENCE</scope>
    <source>
        <strain evidence="5">RB6PN25</strain>
    </source>
</reference>
<dbReference type="CDD" id="cd08545">
    <property type="entry name" value="YcnI_like"/>
    <property type="match status" value="1"/>
</dbReference>
<dbReference type="Pfam" id="PF07987">
    <property type="entry name" value="DUF1775"/>
    <property type="match status" value="1"/>
</dbReference>
<feature type="region of interest" description="Disordered" evidence="1">
    <location>
        <begin position="161"/>
        <end position="201"/>
    </location>
</feature>
<feature type="domain" description="YncI copper-binding" evidence="4">
    <location>
        <begin position="33"/>
        <end position="179"/>
    </location>
</feature>
<feature type="compositionally biased region" description="Low complexity" evidence="1">
    <location>
        <begin position="174"/>
        <end position="200"/>
    </location>
</feature>
<feature type="signal peptide" evidence="3">
    <location>
        <begin position="1"/>
        <end position="32"/>
    </location>
</feature>
<evidence type="ECO:0000313" key="6">
    <source>
        <dbReference type="Proteomes" id="UP001057702"/>
    </source>
</evidence>
<evidence type="ECO:0000259" key="4">
    <source>
        <dbReference type="Pfam" id="PF07987"/>
    </source>
</evidence>
<organism evidence="5 6">
    <name type="scientific">Streptomyces humicola</name>
    <dbReference type="NCBI Taxonomy" id="2953240"/>
    <lineage>
        <taxon>Bacteria</taxon>
        <taxon>Bacillati</taxon>
        <taxon>Actinomycetota</taxon>
        <taxon>Actinomycetes</taxon>
        <taxon>Kitasatosporales</taxon>
        <taxon>Streptomycetaceae</taxon>
        <taxon>Streptomyces</taxon>
    </lineage>
</organism>
<evidence type="ECO:0000313" key="5">
    <source>
        <dbReference type="EMBL" id="MCQ4083174.1"/>
    </source>
</evidence>
<comment type="caution">
    <text evidence="5">The sequence shown here is derived from an EMBL/GenBank/DDBJ whole genome shotgun (WGS) entry which is preliminary data.</text>
</comment>
<keyword evidence="2" id="KW-1133">Transmembrane helix</keyword>
<feature type="chain" id="PRO_5045052240" evidence="3">
    <location>
        <begin position="33"/>
        <end position="236"/>
    </location>
</feature>
<evidence type="ECO:0000256" key="3">
    <source>
        <dbReference type="SAM" id="SignalP"/>
    </source>
</evidence>
<dbReference type="RefSeq" id="WP_255922101.1">
    <property type="nucleotide sequence ID" value="NZ_JANFNG010000019.1"/>
</dbReference>
<dbReference type="InterPro" id="IPR038507">
    <property type="entry name" value="YcnI-like_sf"/>
</dbReference>
<keyword evidence="2" id="KW-0812">Transmembrane</keyword>
<protein>
    <submittedName>
        <fullName evidence="5">YcnI family protein</fullName>
    </submittedName>
</protein>
<keyword evidence="3" id="KW-0732">Signal</keyword>
<keyword evidence="6" id="KW-1185">Reference proteome</keyword>
<evidence type="ECO:0000256" key="1">
    <source>
        <dbReference type="SAM" id="MobiDB-lite"/>
    </source>
</evidence>
<dbReference type="Proteomes" id="UP001057702">
    <property type="component" value="Unassembled WGS sequence"/>
</dbReference>
<name>A0ABT1PZR8_9ACTN</name>
<accession>A0ABT1PZR8</accession>
<feature type="transmembrane region" description="Helical" evidence="2">
    <location>
        <begin position="209"/>
        <end position="227"/>
    </location>
</feature>
<dbReference type="Gene3D" id="2.60.40.2230">
    <property type="entry name" value="Uncharacterised protein YcnI-like PF07987, DUF1775"/>
    <property type="match status" value="1"/>
</dbReference>
<keyword evidence="2" id="KW-0472">Membrane</keyword>
<sequence>MRISPSRTLRRIPAITAAAAATVLLVAGPAFAHVVVEPSTAPKGGEATIDFKVPNEQDNANTVKVEVYFPTDHPIAQVSTEPVPGWTASVTTYKLAKPITTDDGQVTNAVSKITWTGGKIAPGEFQQFPVSVGPLPTDTDKVVFKALQTYDNNQIVRWIDTPAAPGAPDPEHPAPTLTLTPADATSSTASGTAQTTAAKASDGDTTARVLAVVGIVLGAAGVAYGVFAGRRRSGNA</sequence>
<gene>
    <name evidence="5" type="ORF">NGB36_21835</name>
</gene>
<dbReference type="InterPro" id="IPR012533">
    <property type="entry name" value="YcnI-copper_dom"/>
</dbReference>
<proteinExistence type="predicted"/>
<dbReference type="EMBL" id="JANFNG010000019">
    <property type="protein sequence ID" value="MCQ4083174.1"/>
    <property type="molecule type" value="Genomic_DNA"/>
</dbReference>
<evidence type="ECO:0000256" key="2">
    <source>
        <dbReference type="SAM" id="Phobius"/>
    </source>
</evidence>